<dbReference type="Proteomes" id="UP000479000">
    <property type="component" value="Unassembled WGS sequence"/>
</dbReference>
<reference evidence="1 2" key="1">
    <citation type="submission" date="2020-02" db="EMBL/GenBank/DDBJ databases">
        <authorList>
            <person name="Ferguson B K."/>
        </authorList>
    </citation>
    <scope>NUCLEOTIDE SEQUENCE [LARGE SCALE GENOMIC DNA]</scope>
</reference>
<name>A0A6H5FZR3_9HEMI</name>
<dbReference type="EMBL" id="CADCXU010003193">
    <property type="protein sequence ID" value="CAA9995199.1"/>
    <property type="molecule type" value="Genomic_DNA"/>
</dbReference>
<protein>
    <submittedName>
        <fullName evidence="1">Uncharacterized protein</fullName>
    </submittedName>
</protein>
<gene>
    <name evidence="1" type="ORF">NTEN_LOCUS1990</name>
</gene>
<feature type="non-terminal residue" evidence="1">
    <location>
        <position position="1"/>
    </location>
</feature>
<evidence type="ECO:0000313" key="1">
    <source>
        <dbReference type="EMBL" id="CAA9995199.1"/>
    </source>
</evidence>
<evidence type="ECO:0000313" key="2">
    <source>
        <dbReference type="Proteomes" id="UP000479000"/>
    </source>
</evidence>
<keyword evidence="2" id="KW-1185">Reference proteome</keyword>
<organism evidence="1 2">
    <name type="scientific">Nesidiocoris tenuis</name>
    <dbReference type="NCBI Taxonomy" id="355587"/>
    <lineage>
        <taxon>Eukaryota</taxon>
        <taxon>Metazoa</taxon>
        <taxon>Ecdysozoa</taxon>
        <taxon>Arthropoda</taxon>
        <taxon>Hexapoda</taxon>
        <taxon>Insecta</taxon>
        <taxon>Pterygota</taxon>
        <taxon>Neoptera</taxon>
        <taxon>Paraneoptera</taxon>
        <taxon>Hemiptera</taxon>
        <taxon>Heteroptera</taxon>
        <taxon>Panheteroptera</taxon>
        <taxon>Cimicomorpha</taxon>
        <taxon>Miridae</taxon>
        <taxon>Dicyphina</taxon>
        <taxon>Nesidiocoris</taxon>
    </lineage>
</organism>
<dbReference type="AlphaFoldDB" id="A0A6H5FZR3"/>
<proteinExistence type="predicted"/>
<accession>A0A6H5FZR3</accession>
<sequence>FVLSVVCLVAAAYSLPAPAPARLAAAPPAPVSAEKDALEPKDDLKTDSTYGLGYATYPLGYYGAYPYSYPSYGYGLSYSYSEYQFYIVF</sequence>